<comment type="caution">
    <text evidence="4">The sequence shown here is derived from an EMBL/GenBank/DDBJ whole genome shotgun (WGS) entry which is preliminary data.</text>
</comment>
<evidence type="ECO:0000256" key="2">
    <source>
        <dbReference type="SAM" id="MobiDB-lite"/>
    </source>
</evidence>
<proteinExistence type="predicted"/>
<dbReference type="InterPro" id="IPR011333">
    <property type="entry name" value="SKP1/BTB/POZ_sf"/>
</dbReference>
<dbReference type="InterPro" id="IPR051553">
    <property type="entry name" value="Ran_GTPase-activating"/>
</dbReference>
<dbReference type="Pfam" id="PF00651">
    <property type="entry name" value="BTB"/>
    <property type="match status" value="1"/>
</dbReference>
<reference evidence="4" key="1">
    <citation type="submission" date="2022-08" db="EMBL/GenBank/DDBJ databases">
        <title>Novel sulfate-reducing endosymbionts in the free-living metamonad Anaeramoeba.</title>
        <authorList>
            <person name="Jerlstrom-Hultqvist J."/>
            <person name="Cepicka I."/>
            <person name="Gallot-Lavallee L."/>
            <person name="Salas-Leiva D."/>
            <person name="Curtis B.A."/>
            <person name="Zahonova K."/>
            <person name="Pipaliya S."/>
            <person name="Dacks J."/>
            <person name="Roger A.J."/>
        </authorList>
    </citation>
    <scope>NUCLEOTIDE SEQUENCE</scope>
    <source>
        <strain evidence="4">Schooner1</strain>
    </source>
</reference>
<sequence>MTENNSKIYMGGKRNHTSYLSKESQSNQAWLRTTLIDEPNEVRKIVSGNNINCLVWKGINKLDFYQQNNISKKSYTVENEEIKDIHSGYATYLILTKSGKVYSLADSVKSNYCEIPLTDPNKSNYNEIRSVPFFNDEKNNRKVKQIAMVGWSNYYLCEDNKLYGNGYNQGRLGDGTTNAHKNIPVLIKENVERVFGGNQSWYFFLTTKDNELFSCGENGNGQLAQGNTSKAGAPIKVQNWKAEDILDIYCLGNFSILVTKEGKVYTCGSSSNNGFGTSNKTFQQITELINEKIVKIFGGYAIVLLQTSENELYGWNFESNFYLKSNNKTITNFQKPTKIDLPEIYQNNKLPYDFTCGTQAFFIYPKYNTVLKQDFKNLYKSKKYSDSKIGSNEREIPVHKGFVESRIGEKMEEIKKKLINFSNEEINTFLKWVYYGNRENLKSVKPIFDLFHLKFPPHIKDFENDLLKLYKDEDSKDFSILVDMNNEDNDEDEDEDEENEDEDFEEIPVHRIILIARSGLFREMFDNIQENSNKVKDFSGKTIESLEILIHYLYTDKIELTADDDPQLVVEELEDAIEYYQLNKNCSLKDELQKIKRQFDLK</sequence>
<feature type="region of interest" description="Disordered" evidence="2">
    <location>
        <begin position="483"/>
        <end position="504"/>
    </location>
</feature>
<dbReference type="SUPFAM" id="SSF50985">
    <property type="entry name" value="RCC1/BLIP-II"/>
    <property type="match status" value="1"/>
</dbReference>
<feature type="repeat" description="RCC1" evidence="1">
    <location>
        <begin position="210"/>
        <end position="261"/>
    </location>
</feature>
<dbReference type="PANTHER" id="PTHR45982">
    <property type="entry name" value="REGULATOR OF CHROMOSOME CONDENSATION"/>
    <property type="match status" value="1"/>
</dbReference>
<dbReference type="InterPro" id="IPR000408">
    <property type="entry name" value="Reg_chr_condens"/>
</dbReference>
<dbReference type="CDD" id="cd18186">
    <property type="entry name" value="BTB_POZ_ZBTB_KLHL-like"/>
    <property type="match status" value="1"/>
</dbReference>
<dbReference type="PANTHER" id="PTHR45982:SF1">
    <property type="entry name" value="REGULATOR OF CHROMOSOME CONDENSATION"/>
    <property type="match status" value="1"/>
</dbReference>
<dbReference type="Gene3D" id="2.130.10.30">
    <property type="entry name" value="Regulator of chromosome condensation 1/beta-lactamase-inhibitor protein II"/>
    <property type="match status" value="1"/>
</dbReference>
<dbReference type="Gene3D" id="3.30.710.10">
    <property type="entry name" value="Potassium Channel Kv1.1, Chain A"/>
    <property type="match status" value="1"/>
</dbReference>
<evidence type="ECO:0000259" key="3">
    <source>
        <dbReference type="PROSITE" id="PS50097"/>
    </source>
</evidence>
<evidence type="ECO:0000313" key="4">
    <source>
        <dbReference type="EMBL" id="KAJ6237550.1"/>
    </source>
</evidence>
<dbReference type="EMBL" id="JAOAOG010000239">
    <property type="protein sequence ID" value="KAJ6237550.1"/>
    <property type="molecule type" value="Genomic_DNA"/>
</dbReference>
<feature type="domain" description="BTB" evidence="3">
    <location>
        <begin position="476"/>
        <end position="562"/>
    </location>
</feature>
<evidence type="ECO:0000256" key="1">
    <source>
        <dbReference type="PROSITE-ProRule" id="PRU00235"/>
    </source>
</evidence>
<gene>
    <name evidence="4" type="ORF">M0813_27112</name>
</gene>
<dbReference type="InterPro" id="IPR009091">
    <property type="entry name" value="RCC1/BLIP-II"/>
</dbReference>
<keyword evidence="5" id="KW-1185">Reference proteome</keyword>
<evidence type="ECO:0000313" key="5">
    <source>
        <dbReference type="Proteomes" id="UP001150062"/>
    </source>
</evidence>
<accession>A0ABQ8XY68</accession>
<name>A0ABQ8XY68_9EUKA</name>
<dbReference type="InterPro" id="IPR000210">
    <property type="entry name" value="BTB/POZ_dom"/>
</dbReference>
<dbReference type="SUPFAM" id="SSF54695">
    <property type="entry name" value="POZ domain"/>
    <property type="match status" value="1"/>
</dbReference>
<protein>
    <submittedName>
        <fullName evidence="4">Btk-binding protein-related</fullName>
    </submittedName>
</protein>
<dbReference type="PROSITE" id="PS50097">
    <property type="entry name" value="BTB"/>
    <property type="match status" value="1"/>
</dbReference>
<dbReference type="PROSITE" id="PS50012">
    <property type="entry name" value="RCC1_3"/>
    <property type="match status" value="1"/>
</dbReference>
<organism evidence="4 5">
    <name type="scientific">Anaeramoeba flamelloides</name>
    <dbReference type="NCBI Taxonomy" id="1746091"/>
    <lineage>
        <taxon>Eukaryota</taxon>
        <taxon>Metamonada</taxon>
        <taxon>Anaeramoebidae</taxon>
        <taxon>Anaeramoeba</taxon>
    </lineage>
</organism>
<dbReference type="Pfam" id="PF00415">
    <property type="entry name" value="RCC1"/>
    <property type="match status" value="1"/>
</dbReference>
<feature type="compositionally biased region" description="Acidic residues" evidence="2">
    <location>
        <begin position="485"/>
        <end position="504"/>
    </location>
</feature>
<dbReference type="Proteomes" id="UP001150062">
    <property type="component" value="Unassembled WGS sequence"/>
</dbReference>